<dbReference type="Proteomes" id="UP000054260">
    <property type="component" value="Unassembled WGS sequence"/>
</dbReference>
<evidence type="ECO:0000313" key="2">
    <source>
        <dbReference type="Proteomes" id="UP000054260"/>
    </source>
</evidence>
<gene>
    <name evidence="1" type="ORF">XD86_1232</name>
</gene>
<comment type="caution">
    <text evidence="1">The sequence shown here is derived from an EMBL/GenBank/DDBJ whole genome shotgun (WGS) entry which is preliminary data.</text>
</comment>
<name>A0A101GY61_9BACT</name>
<evidence type="ECO:0000313" key="1">
    <source>
        <dbReference type="EMBL" id="KUK66330.1"/>
    </source>
</evidence>
<feature type="non-terminal residue" evidence="1">
    <location>
        <position position="1"/>
    </location>
</feature>
<protein>
    <submittedName>
        <fullName evidence="1">Uncharacterized protein</fullName>
    </submittedName>
</protein>
<accession>A0A101GY61</accession>
<proteinExistence type="predicted"/>
<dbReference type="AlphaFoldDB" id="A0A101GY61"/>
<sequence>DLQNVNLRGCSSVVEHLLAKQGVAGSNPVFRSRRTPEGRLSLCIFVVLYWLISLGESPCTETNIQLSGKVRDSCFGEFSGRENLVPSEMLIFLFLLLTLFPFNRSRWFVSYVENDPTYLFYFRCNP</sequence>
<dbReference type="EMBL" id="LGGH01000222">
    <property type="protein sequence ID" value="KUK66330.1"/>
    <property type="molecule type" value="Genomic_DNA"/>
</dbReference>
<reference evidence="2" key="1">
    <citation type="journal article" date="2015" name="MBio">
        <title>Genome-Resolved Metagenomic Analysis Reveals Roles for Candidate Phyla and Other Microbial Community Members in Biogeochemical Transformations in Oil Reservoirs.</title>
        <authorList>
            <person name="Hu P."/>
            <person name="Tom L."/>
            <person name="Singh A."/>
            <person name="Thomas B.C."/>
            <person name="Baker B.J."/>
            <person name="Piceno Y.M."/>
            <person name="Andersen G.L."/>
            <person name="Banfield J.F."/>
        </authorList>
    </citation>
    <scope>NUCLEOTIDE SEQUENCE [LARGE SCALE GENOMIC DNA]</scope>
</reference>
<dbReference type="AntiFam" id="ANF00010">
    <property type="entry name" value="tRNA translation"/>
</dbReference>
<organism evidence="1 2">
    <name type="scientific">Mesotoga infera</name>
    <dbReference type="NCBI Taxonomy" id="1236046"/>
    <lineage>
        <taxon>Bacteria</taxon>
        <taxon>Thermotogati</taxon>
        <taxon>Thermotogota</taxon>
        <taxon>Thermotogae</taxon>
        <taxon>Kosmotogales</taxon>
        <taxon>Kosmotogaceae</taxon>
        <taxon>Mesotoga</taxon>
    </lineage>
</organism>